<dbReference type="EMBL" id="ASHM01163306">
    <property type="protein sequence ID" value="PNX64238.1"/>
    <property type="molecule type" value="Genomic_DNA"/>
</dbReference>
<organism evidence="1 2">
    <name type="scientific">Trifolium pratense</name>
    <name type="common">Red clover</name>
    <dbReference type="NCBI Taxonomy" id="57577"/>
    <lineage>
        <taxon>Eukaryota</taxon>
        <taxon>Viridiplantae</taxon>
        <taxon>Streptophyta</taxon>
        <taxon>Embryophyta</taxon>
        <taxon>Tracheophyta</taxon>
        <taxon>Spermatophyta</taxon>
        <taxon>Magnoliopsida</taxon>
        <taxon>eudicotyledons</taxon>
        <taxon>Gunneridae</taxon>
        <taxon>Pentapetalae</taxon>
        <taxon>rosids</taxon>
        <taxon>fabids</taxon>
        <taxon>Fabales</taxon>
        <taxon>Fabaceae</taxon>
        <taxon>Papilionoideae</taxon>
        <taxon>50 kb inversion clade</taxon>
        <taxon>NPAAA clade</taxon>
        <taxon>Hologalegina</taxon>
        <taxon>IRL clade</taxon>
        <taxon>Trifolieae</taxon>
        <taxon>Trifolium</taxon>
    </lineage>
</organism>
<dbReference type="AlphaFoldDB" id="A0A2K3KD84"/>
<comment type="caution">
    <text evidence="1">The sequence shown here is derived from an EMBL/GenBank/DDBJ whole genome shotgun (WGS) entry which is preliminary data.</text>
</comment>
<dbReference type="Proteomes" id="UP000236291">
    <property type="component" value="Unassembled WGS sequence"/>
</dbReference>
<reference evidence="1 2" key="2">
    <citation type="journal article" date="2017" name="Front. Plant Sci.">
        <title>Gene Classification and Mining of Molecular Markers Useful in Red Clover (Trifolium pratense) Breeding.</title>
        <authorList>
            <person name="Istvanek J."/>
            <person name="Dluhosova J."/>
            <person name="Dluhos P."/>
            <person name="Patkova L."/>
            <person name="Nedelnik J."/>
            <person name="Repkova J."/>
        </authorList>
    </citation>
    <scope>NUCLEOTIDE SEQUENCE [LARGE SCALE GENOMIC DNA]</scope>
    <source>
        <strain evidence="2">cv. Tatra</strain>
        <tissue evidence="1">Young leaves</tissue>
    </source>
</reference>
<name>A0A2K3KD84_TRIPR</name>
<gene>
    <name evidence="1" type="ORF">L195_g062017</name>
</gene>
<sequence>MYEVGKAKYFYQMLVDSVVIGAELGRKDHSSIPATAI</sequence>
<evidence type="ECO:0000313" key="2">
    <source>
        <dbReference type="Proteomes" id="UP000236291"/>
    </source>
</evidence>
<feature type="non-terminal residue" evidence="1">
    <location>
        <position position="37"/>
    </location>
</feature>
<accession>A0A2K3KD84</accession>
<reference evidence="1 2" key="1">
    <citation type="journal article" date="2014" name="Am. J. Bot.">
        <title>Genome assembly and annotation for red clover (Trifolium pratense; Fabaceae).</title>
        <authorList>
            <person name="Istvanek J."/>
            <person name="Jaros M."/>
            <person name="Krenek A."/>
            <person name="Repkova J."/>
        </authorList>
    </citation>
    <scope>NUCLEOTIDE SEQUENCE [LARGE SCALE GENOMIC DNA]</scope>
    <source>
        <strain evidence="2">cv. Tatra</strain>
        <tissue evidence="1">Young leaves</tissue>
    </source>
</reference>
<protein>
    <submittedName>
        <fullName evidence="1">Uncharacterized protein</fullName>
    </submittedName>
</protein>
<proteinExistence type="predicted"/>
<evidence type="ECO:0000313" key="1">
    <source>
        <dbReference type="EMBL" id="PNX64238.1"/>
    </source>
</evidence>